<sequence length="260" mass="30095">MDLIFQYESGDERSSSDSEEEEKSCSKVVKKIKIDKIDNNKVVSTADEIPDLPDDLFPESIKEELVLDNGKKRLFEHVDGNYPTYVYVKIPTSDDINAMIEEVGSIAKEHDVLEVVDDYHVSLSRVFTMREHHIDTFTSEMTTKLKNIKEFTINFETISTFVNDGQSRLFFSANVCRNVDKLNDTIKKIDQVLKQFKFPVFYETPLPHLSVNWKAIEPTDPLVINPIKDMPLKHSTKSTIVDTIYWKIGKYEFFVNLNKQ</sequence>
<feature type="region of interest" description="Disordered" evidence="7">
    <location>
        <begin position="1"/>
        <end position="23"/>
    </location>
</feature>
<gene>
    <name evidence="8" type="ORF">PPL_07317</name>
</gene>
<dbReference type="OMA" id="EHVDGNY"/>
<proteinExistence type="predicted"/>
<dbReference type="GO" id="GO:0000175">
    <property type="term" value="F:3'-5'-RNA exonuclease activity"/>
    <property type="evidence" value="ECO:0007669"/>
    <property type="project" value="TreeGrafter"/>
</dbReference>
<evidence type="ECO:0000256" key="1">
    <source>
        <dbReference type="ARBA" id="ARBA00022722"/>
    </source>
</evidence>
<keyword evidence="1" id="KW-0540">Nuclease</keyword>
<evidence type="ECO:0000256" key="6">
    <source>
        <dbReference type="ARBA" id="ARBA00030030"/>
    </source>
</evidence>
<dbReference type="Gene3D" id="3.90.1140.10">
    <property type="entry name" value="Cyclic phosphodiesterase"/>
    <property type="match status" value="1"/>
</dbReference>
<evidence type="ECO:0000256" key="2">
    <source>
        <dbReference type="ARBA" id="ARBA00022801"/>
    </source>
</evidence>
<accession>D3BF01</accession>
<dbReference type="PANTHER" id="PTHR13522:SF3">
    <property type="entry name" value="U6 SNRNA PHOSPHODIESTERASE 1"/>
    <property type="match status" value="1"/>
</dbReference>
<dbReference type="InParanoid" id="D3BF01"/>
<evidence type="ECO:0000256" key="3">
    <source>
        <dbReference type="ARBA" id="ARBA00023239"/>
    </source>
</evidence>
<evidence type="ECO:0000313" key="8">
    <source>
        <dbReference type="EMBL" id="EFA80482.1"/>
    </source>
</evidence>
<dbReference type="STRING" id="670386.D3BF01"/>
<dbReference type="FunCoup" id="D3BF01">
    <property type="interactions" value="1"/>
</dbReference>
<dbReference type="GO" id="GO:0034477">
    <property type="term" value="P:U6 snRNA 3'-end processing"/>
    <property type="evidence" value="ECO:0007669"/>
    <property type="project" value="InterPro"/>
</dbReference>
<dbReference type="InterPro" id="IPR027521">
    <property type="entry name" value="Usb1"/>
</dbReference>
<evidence type="ECO:0000256" key="4">
    <source>
        <dbReference type="ARBA" id="ARBA00023242"/>
    </source>
</evidence>
<name>D3BF01_HETP5</name>
<dbReference type="PANTHER" id="PTHR13522">
    <property type="entry name" value="U6 SNRNA PHOSPHODIESTERASE 1"/>
    <property type="match status" value="1"/>
</dbReference>
<keyword evidence="9" id="KW-1185">Reference proteome</keyword>
<dbReference type="EMBL" id="ADBJ01000031">
    <property type="protein sequence ID" value="EFA80482.1"/>
    <property type="molecule type" value="Genomic_DNA"/>
</dbReference>
<dbReference type="GeneID" id="31362798"/>
<keyword evidence="3" id="KW-0456">Lyase</keyword>
<organism evidence="8 9">
    <name type="scientific">Heterostelium pallidum (strain ATCC 26659 / Pp 5 / PN500)</name>
    <name type="common">Cellular slime mold</name>
    <name type="synonym">Polysphondylium pallidum</name>
    <dbReference type="NCBI Taxonomy" id="670386"/>
    <lineage>
        <taxon>Eukaryota</taxon>
        <taxon>Amoebozoa</taxon>
        <taxon>Evosea</taxon>
        <taxon>Eumycetozoa</taxon>
        <taxon>Dictyostelia</taxon>
        <taxon>Acytosteliales</taxon>
        <taxon>Acytosteliaceae</taxon>
        <taxon>Heterostelium</taxon>
    </lineage>
</organism>
<dbReference type="Pfam" id="PF09749">
    <property type="entry name" value="HVSL"/>
    <property type="match status" value="1"/>
</dbReference>
<dbReference type="GO" id="GO:0016829">
    <property type="term" value="F:lyase activity"/>
    <property type="evidence" value="ECO:0007669"/>
    <property type="project" value="UniProtKB-KW"/>
</dbReference>
<evidence type="ECO:0000313" key="9">
    <source>
        <dbReference type="Proteomes" id="UP000001396"/>
    </source>
</evidence>
<dbReference type="RefSeq" id="XP_020432602.1">
    <property type="nucleotide sequence ID" value="XM_020578154.1"/>
</dbReference>
<comment type="caution">
    <text evidence="8">The sequence shown here is derived from an EMBL/GenBank/DDBJ whole genome shotgun (WGS) entry which is preliminary data.</text>
</comment>
<evidence type="ECO:0000256" key="5">
    <source>
        <dbReference type="ARBA" id="ARBA00029543"/>
    </source>
</evidence>
<dbReference type="AlphaFoldDB" id="D3BF01"/>
<dbReference type="GO" id="GO:0005634">
    <property type="term" value="C:nucleus"/>
    <property type="evidence" value="ECO:0007669"/>
    <property type="project" value="TreeGrafter"/>
</dbReference>
<keyword evidence="4" id="KW-0539">Nucleus</keyword>
<dbReference type="Proteomes" id="UP000001396">
    <property type="component" value="Unassembled WGS sequence"/>
</dbReference>
<evidence type="ECO:0000256" key="7">
    <source>
        <dbReference type="SAM" id="MobiDB-lite"/>
    </source>
</evidence>
<protein>
    <recommendedName>
        <fullName evidence="5">U6 snRNA phosphodiesterase 1</fullName>
    </recommendedName>
    <alternativeName>
        <fullName evidence="6">3'-5' RNA exonuclease USB1</fullName>
    </alternativeName>
</protein>
<keyword evidence="2" id="KW-0378">Hydrolase</keyword>
<reference evidence="8 9" key="1">
    <citation type="journal article" date="2011" name="Genome Res.">
        <title>Phylogeny-wide analysis of social amoeba genomes highlights ancient origins for complex intercellular communication.</title>
        <authorList>
            <person name="Heidel A.J."/>
            <person name="Lawal H.M."/>
            <person name="Felder M."/>
            <person name="Schilde C."/>
            <person name="Helps N.R."/>
            <person name="Tunggal B."/>
            <person name="Rivero F."/>
            <person name="John U."/>
            <person name="Schleicher M."/>
            <person name="Eichinger L."/>
            <person name="Platzer M."/>
            <person name="Noegel A.A."/>
            <person name="Schaap P."/>
            <person name="Gloeckner G."/>
        </authorList>
    </citation>
    <scope>NUCLEOTIDE SEQUENCE [LARGE SCALE GENOMIC DNA]</scope>
    <source>
        <strain evidence="9">ATCC 26659 / Pp 5 / PN500</strain>
    </source>
</reference>